<sequence>MTDGERTLQRLDPIGAMSAWPLGPVTAVVVMAYAVYSTLTHLGQLTNPALAWLALAVIGAAVVYFAVRSRPSVAPFGRRALIVVVGLSTIASTLFTLSVWGRNRILQDDWGQIAVALIFITLPLYRPITEVVTAAVFAALVVGIEAGLEGPSLSIANNPLVYFIVAATPVIALALAGSAYAWVMTADTLRWNEAARESQVRLDPELREGAARIIHQEQVTLLNSGTVPFFADLLARDELSADDIDRARTIAASVRRAAVHDIDRGWLEESVVRSVGHQAPDAVNDPDRLANAMSEEHRGIVGGTIASAARARGFDPASLSIELAAVGGRAHAIMSARIDSPRRELRTSFMPFLAALRAVSSDATLDVQDGSVTLQFSYGES</sequence>
<feature type="transmembrane region" description="Helical" evidence="1">
    <location>
        <begin position="49"/>
        <end position="67"/>
    </location>
</feature>
<dbReference type="Proteomes" id="UP000474967">
    <property type="component" value="Unassembled WGS sequence"/>
</dbReference>
<evidence type="ECO:0000313" key="2">
    <source>
        <dbReference type="EMBL" id="NEN06890.1"/>
    </source>
</evidence>
<proteinExistence type="predicted"/>
<evidence type="ECO:0000313" key="3">
    <source>
        <dbReference type="Proteomes" id="UP000474967"/>
    </source>
</evidence>
<protein>
    <submittedName>
        <fullName evidence="2">Uncharacterized protein</fullName>
    </submittedName>
</protein>
<feature type="transmembrane region" description="Helical" evidence="1">
    <location>
        <begin position="131"/>
        <end position="148"/>
    </location>
</feature>
<reference evidence="2 3" key="1">
    <citation type="journal article" date="2014" name="J. Microbiol.">
        <title>Diaminobutyricibacter tongyongensis gen. nov., sp. nov. and Homoserinibacter gongjuensis gen. nov., sp. nov. belong to the family Microbacteriaceae.</title>
        <authorList>
            <person name="Kim S.J."/>
            <person name="Ahn J.H."/>
            <person name="Weon H.Y."/>
            <person name="Hamada M."/>
            <person name="Suzuki K."/>
            <person name="Kwon S.W."/>
        </authorList>
    </citation>
    <scope>NUCLEOTIDE SEQUENCE [LARGE SCALE GENOMIC DNA]</scope>
    <source>
        <strain evidence="2 3">NBRC 108724</strain>
    </source>
</reference>
<feature type="transmembrane region" description="Helical" evidence="1">
    <location>
        <begin position="79"/>
        <end position="97"/>
    </location>
</feature>
<dbReference type="RefSeq" id="WP_163290363.1">
    <property type="nucleotide sequence ID" value="NZ_JAAGWY010000003.1"/>
</dbReference>
<feature type="transmembrane region" description="Helical" evidence="1">
    <location>
        <begin position="20"/>
        <end position="37"/>
    </location>
</feature>
<keyword evidence="1" id="KW-0472">Membrane</keyword>
<keyword evidence="1" id="KW-1133">Transmembrane helix</keyword>
<feature type="transmembrane region" description="Helical" evidence="1">
    <location>
        <begin position="160"/>
        <end position="183"/>
    </location>
</feature>
<dbReference type="AlphaFoldDB" id="A0A6L9XZS0"/>
<name>A0A6L9XZS0_9MICO</name>
<gene>
    <name evidence="2" type="ORF">G3T36_13570</name>
</gene>
<comment type="caution">
    <text evidence="2">The sequence shown here is derived from an EMBL/GenBank/DDBJ whole genome shotgun (WGS) entry which is preliminary data.</text>
</comment>
<keyword evidence="1" id="KW-0812">Transmembrane</keyword>
<keyword evidence="3" id="KW-1185">Reference proteome</keyword>
<dbReference type="EMBL" id="JAAGWY010000003">
    <property type="protein sequence ID" value="NEN06890.1"/>
    <property type="molecule type" value="Genomic_DNA"/>
</dbReference>
<evidence type="ECO:0000256" key="1">
    <source>
        <dbReference type="SAM" id="Phobius"/>
    </source>
</evidence>
<accession>A0A6L9XZS0</accession>
<organism evidence="2 3">
    <name type="scientific">Leifsonia tongyongensis</name>
    <dbReference type="NCBI Taxonomy" id="1268043"/>
    <lineage>
        <taxon>Bacteria</taxon>
        <taxon>Bacillati</taxon>
        <taxon>Actinomycetota</taxon>
        <taxon>Actinomycetes</taxon>
        <taxon>Micrococcales</taxon>
        <taxon>Microbacteriaceae</taxon>
        <taxon>Leifsonia</taxon>
    </lineage>
</organism>